<sequence>MGRFPEDDNIYYTMVSVNRNDEEELNQPLVDSTSTSPSSGVAQGQTDQPKEEDYREKLDLKSKVWIESKKLWHIVGPSIFSRVATFSMNIITIAFAGHLGDLELASLSIANNVIVGFNFGLLSTGAAAAVDWEKEMK</sequence>
<dbReference type="InterPro" id="IPR002528">
    <property type="entry name" value="MATE_fam"/>
</dbReference>
<keyword evidence="5" id="KW-1185">Reference proteome</keyword>
<gene>
    <name evidence="4" type="ORF">RHSIM_Rhsim06G0076000</name>
</gene>
<dbReference type="PANTHER" id="PTHR11206">
    <property type="entry name" value="MULTIDRUG RESISTANCE PROTEIN"/>
    <property type="match status" value="1"/>
</dbReference>
<proteinExistence type="inferred from homology"/>
<name>A0A834GSG6_RHOSS</name>
<reference evidence="4" key="1">
    <citation type="submission" date="2019-11" db="EMBL/GenBank/DDBJ databases">
        <authorList>
            <person name="Liu Y."/>
            <person name="Hou J."/>
            <person name="Li T.-Q."/>
            <person name="Guan C.-H."/>
            <person name="Wu X."/>
            <person name="Wu H.-Z."/>
            <person name="Ling F."/>
            <person name="Zhang R."/>
            <person name="Shi X.-G."/>
            <person name="Ren J.-P."/>
            <person name="Chen E.-F."/>
            <person name="Sun J.-M."/>
        </authorList>
    </citation>
    <scope>NUCLEOTIDE SEQUENCE</scope>
    <source>
        <strain evidence="4">Adult_tree_wgs_1</strain>
        <tissue evidence="4">Leaves</tissue>
    </source>
</reference>
<feature type="compositionally biased region" description="Polar residues" evidence="2">
    <location>
        <begin position="29"/>
        <end position="47"/>
    </location>
</feature>
<evidence type="ECO:0000313" key="4">
    <source>
        <dbReference type="EMBL" id="KAF7141048.1"/>
    </source>
</evidence>
<organism evidence="4 5">
    <name type="scientific">Rhododendron simsii</name>
    <name type="common">Sims's rhododendron</name>
    <dbReference type="NCBI Taxonomy" id="118357"/>
    <lineage>
        <taxon>Eukaryota</taxon>
        <taxon>Viridiplantae</taxon>
        <taxon>Streptophyta</taxon>
        <taxon>Embryophyta</taxon>
        <taxon>Tracheophyta</taxon>
        <taxon>Spermatophyta</taxon>
        <taxon>Magnoliopsida</taxon>
        <taxon>eudicotyledons</taxon>
        <taxon>Gunneridae</taxon>
        <taxon>Pentapetalae</taxon>
        <taxon>asterids</taxon>
        <taxon>Ericales</taxon>
        <taxon>Ericaceae</taxon>
        <taxon>Ericoideae</taxon>
        <taxon>Rhodoreae</taxon>
        <taxon>Rhododendron</taxon>
    </lineage>
</organism>
<keyword evidence="3" id="KW-0472">Membrane</keyword>
<dbReference type="GO" id="GO:0016020">
    <property type="term" value="C:membrane"/>
    <property type="evidence" value="ECO:0007669"/>
    <property type="project" value="InterPro"/>
</dbReference>
<comment type="caution">
    <text evidence="4">The sequence shown here is derived from an EMBL/GenBank/DDBJ whole genome shotgun (WGS) entry which is preliminary data.</text>
</comment>
<keyword evidence="3" id="KW-1133">Transmembrane helix</keyword>
<comment type="similarity">
    <text evidence="1">Belongs to the multi antimicrobial extrusion (MATE) (TC 2.A.66.1) family.</text>
</comment>
<protein>
    <submittedName>
        <fullName evidence="4">Uncharacterized protein</fullName>
    </submittedName>
</protein>
<dbReference type="OrthoDB" id="2126698at2759"/>
<dbReference type="GO" id="GO:0042910">
    <property type="term" value="F:xenobiotic transmembrane transporter activity"/>
    <property type="evidence" value="ECO:0007669"/>
    <property type="project" value="InterPro"/>
</dbReference>
<dbReference type="GO" id="GO:0015297">
    <property type="term" value="F:antiporter activity"/>
    <property type="evidence" value="ECO:0007669"/>
    <property type="project" value="InterPro"/>
</dbReference>
<accession>A0A834GSG6</accession>
<dbReference type="AlphaFoldDB" id="A0A834GSG6"/>
<dbReference type="Pfam" id="PF01554">
    <property type="entry name" value="MatE"/>
    <property type="match status" value="1"/>
</dbReference>
<dbReference type="EMBL" id="WJXA01000006">
    <property type="protein sequence ID" value="KAF7141048.1"/>
    <property type="molecule type" value="Genomic_DNA"/>
</dbReference>
<feature type="region of interest" description="Disordered" evidence="2">
    <location>
        <begin position="21"/>
        <end position="55"/>
    </location>
</feature>
<evidence type="ECO:0000256" key="3">
    <source>
        <dbReference type="SAM" id="Phobius"/>
    </source>
</evidence>
<feature type="transmembrane region" description="Helical" evidence="3">
    <location>
        <begin position="109"/>
        <end position="130"/>
    </location>
</feature>
<evidence type="ECO:0000313" key="5">
    <source>
        <dbReference type="Proteomes" id="UP000626092"/>
    </source>
</evidence>
<evidence type="ECO:0000256" key="1">
    <source>
        <dbReference type="ARBA" id="ARBA00010199"/>
    </source>
</evidence>
<evidence type="ECO:0000256" key="2">
    <source>
        <dbReference type="SAM" id="MobiDB-lite"/>
    </source>
</evidence>
<keyword evidence="3" id="KW-0812">Transmembrane</keyword>
<feature type="transmembrane region" description="Helical" evidence="3">
    <location>
        <begin position="71"/>
        <end position="97"/>
    </location>
</feature>
<dbReference type="Proteomes" id="UP000626092">
    <property type="component" value="Unassembled WGS sequence"/>
</dbReference>